<dbReference type="RefSeq" id="XP_014143158.1">
    <property type="nucleotide sequence ID" value="XM_014287683.1"/>
</dbReference>
<evidence type="ECO:0000313" key="1">
    <source>
        <dbReference type="EMBL" id="KNC69256.1"/>
    </source>
</evidence>
<accession>A0A0L0EXT0</accession>
<proteinExistence type="predicted"/>
<gene>
    <name evidence="1" type="ORF">SARC_18237</name>
</gene>
<name>A0A0L0EXT0_9EUKA</name>
<dbReference type="Proteomes" id="UP000054560">
    <property type="component" value="Unassembled WGS sequence"/>
</dbReference>
<evidence type="ECO:0000313" key="2">
    <source>
        <dbReference type="Proteomes" id="UP000054560"/>
    </source>
</evidence>
<keyword evidence="2" id="KW-1185">Reference proteome</keyword>
<feature type="non-terminal residue" evidence="1">
    <location>
        <position position="1"/>
    </location>
</feature>
<organism evidence="1 2">
    <name type="scientific">Sphaeroforma arctica JP610</name>
    <dbReference type="NCBI Taxonomy" id="667725"/>
    <lineage>
        <taxon>Eukaryota</taxon>
        <taxon>Ichthyosporea</taxon>
        <taxon>Ichthyophonida</taxon>
        <taxon>Sphaeroforma</taxon>
    </lineage>
</organism>
<reference evidence="1 2" key="1">
    <citation type="submission" date="2011-02" db="EMBL/GenBank/DDBJ databases">
        <title>The Genome Sequence of Sphaeroforma arctica JP610.</title>
        <authorList>
            <consortium name="The Broad Institute Genome Sequencing Platform"/>
            <person name="Russ C."/>
            <person name="Cuomo C."/>
            <person name="Young S.K."/>
            <person name="Zeng Q."/>
            <person name="Gargeya S."/>
            <person name="Alvarado L."/>
            <person name="Berlin A."/>
            <person name="Chapman S.B."/>
            <person name="Chen Z."/>
            <person name="Freedman E."/>
            <person name="Gellesch M."/>
            <person name="Goldberg J."/>
            <person name="Griggs A."/>
            <person name="Gujja S."/>
            <person name="Heilman E."/>
            <person name="Heiman D."/>
            <person name="Howarth C."/>
            <person name="Mehta T."/>
            <person name="Neiman D."/>
            <person name="Pearson M."/>
            <person name="Roberts A."/>
            <person name="Saif S."/>
            <person name="Shea T."/>
            <person name="Shenoy N."/>
            <person name="Sisk P."/>
            <person name="Stolte C."/>
            <person name="Sykes S."/>
            <person name="White J."/>
            <person name="Yandava C."/>
            <person name="Burger G."/>
            <person name="Gray M.W."/>
            <person name="Holland P.W.H."/>
            <person name="King N."/>
            <person name="Lang F.B.F."/>
            <person name="Roger A.J."/>
            <person name="Ruiz-Trillo I."/>
            <person name="Haas B."/>
            <person name="Nusbaum C."/>
            <person name="Birren B."/>
        </authorList>
    </citation>
    <scope>NUCLEOTIDE SEQUENCE [LARGE SCALE GENOMIC DNA]</scope>
    <source>
        <strain evidence="1 2">JP610</strain>
    </source>
</reference>
<sequence length="66" mass="7389">KADIIDLKAVDDLHTSVVETIRPLTVLEDPAQSVFVANDSNASDATQKTVLFRVELDDYRQGTWEK</sequence>
<dbReference type="EMBL" id="KQ256324">
    <property type="protein sequence ID" value="KNC69256.1"/>
    <property type="molecule type" value="Genomic_DNA"/>
</dbReference>
<protein>
    <submittedName>
        <fullName evidence="1">Uncharacterized protein</fullName>
    </submittedName>
</protein>
<dbReference type="AlphaFoldDB" id="A0A0L0EXT0"/>
<dbReference type="GeneID" id="25918741"/>